<dbReference type="Pfam" id="PF13279">
    <property type="entry name" value="4HBT_2"/>
    <property type="match status" value="1"/>
</dbReference>
<dbReference type="GO" id="GO:0047617">
    <property type="term" value="F:fatty acyl-CoA hydrolase activity"/>
    <property type="evidence" value="ECO:0007669"/>
    <property type="project" value="TreeGrafter"/>
</dbReference>
<sequence>MTVFPAFVATPQIRWSDLDLLGHVNNARIVTLIEQARIDWLNTMRDREAIAAPKLVARVELNYRTPVLYGPELQVQLGIGRVGGSSFSITCRGIQDETVVFDGLNVMVILDRETQRPTRIPTVDREFLAQFGTFDPAHVMDVSAAPLAAAVS</sequence>
<dbReference type="InterPro" id="IPR029069">
    <property type="entry name" value="HotDog_dom_sf"/>
</dbReference>
<dbReference type="EMBL" id="FXZM01000004">
    <property type="protein sequence ID" value="SMY11521.1"/>
    <property type="molecule type" value="Genomic_DNA"/>
</dbReference>
<dbReference type="AlphaFoldDB" id="A0A2H1L3Q1"/>
<dbReference type="PANTHER" id="PTHR31793">
    <property type="entry name" value="4-HYDROXYBENZOYL-COA THIOESTERASE FAMILY MEMBER"/>
    <property type="match status" value="1"/>
</dbReference>
<protein>
    <submittedName>
        <fullName evidence="1">Acyl-CoA thioester hydrolase</fullName>
        <ecNumber evidence="1">3.1.2.-</ecNumber>
    </submittedName>
</protein>
<name>A0A2H1L3Q1_9MICO</name>
<dbReference type="RefSeq" id="WP_180951837.1">
    <property type="nucleotide sequence ID" value="NZ_FXZM01000004.1"/>
</dbReference>
<evidence type="ECO:0000313" key="2">
    <source>
        <dbReference type="Proteomes" id="UP000234462"/>
    </source>
</evidence>
<dbReference type="CDD" id="cd00586">
    <property type="entry name" value="4HBT"/>
    <property type="match status" value="1"/>
</dbReference>
<proteinExistence type="predicted"/>
<dbReference type="InterPro" id="IPR050563">
    <property type="entry name" value="4-hydroxybenzoyl-CoA_TE"/>
</dbReference>
<evidence type="ECO:0000313" key="1">
    <source>
        <dbReference type="EMBL" id="SMY11521.1"/>
    </source>
</evidence>
<organism evidence="1 2">
    <name type="scientific">Brevibacterium jeotgali</name>
    <dbReference type="NCBI Taxonomy" id="1262550"/>
    <lineage>
        <taxon>Bacteria</taxon>
        <taxon>Bacillati</taxon>
        <taxon>Actinomycetota</taxon>
        <taxon>Actinomycetes</taxon>
        <taxon>Micrococcales</taxon>
        <taxon>Brevibacteriaceae</taxon>
        <taxon>Brevibacterium</taxon>
    </lineage>
</organism>
<dbReference type="Proteomes" id="UP000234462">
    <property type="component" value="Unassembled WGS sequence"/>
</dbReference>
<dbReference type="Gene3D" id="3.10.129.10">
    <property type="entry name" value="Hotdog Thioesterase"/>
    <property type="match status" value="1"/>
</dbReference>
<gene>
    <name evidence="1" type="ORF">BJEO58_01106</name>
</gene>
<dbReference type="PANTHER" id="PTHR31793:SF24">
    <property type="entry name" value="LONG-CHAIN ACYL-COA THIOESTERASE FADM"/>
    <property type="match status" value="1"/>
</dbReference>
<reference evidence="2" key="1">
    <citation type="submission" date="2017-03" db="EMBL/GenBank/DDBJ databases">
        <authorList>
            <person name="Monnet C."/>
        </authorList>
    </citation>
    <scope>NUCLEOTIDE SEQUENCE [LARGE SCALE GENOMIC DNA]</scope>
    <source>
        <strain evidence="2">SJ5-8</strain>
    </source>
</reference>
<dbReference type="SUPFAM" id="SSF54637">
    <property type="entry name" value="Thioesterase/thiol ester dehydrase-isomerase"/>
    <property type="match status" value="1"/>
</dbReference>
<keyword evidence="1" id="KW-0378">Hydrolase</keyword>
<accession>A0A2H1L3Q1</accession>
<keyword evidence="2" id="KW-1185">Reference proteome</keyword>
<dbReference type="EC" id="3.1.2.-" evidence="1"/>